<accession>A0A922I6A5</accession>
<reference evidence="9" key="1">
    <citation type="submission" date="2013-05" db="EMBL/GenBank/DDBJ databases">
        <authorList>
            <person name="Yim A.K.Y."/>
            <person name="Chan T.F."/>
            <person name="Ji K.M."/>
            <person name="Liu X.Y."/>
            <person name="Zhou J.W."/>
            <person name="Li R.Q."/>
            <person name="Yang K.Y."/>
            <person name="Li J."/>
            <person name="Li M."/>
            <person name="Law P.T.W."/>
            <person name="Wu Y.L."/>
            <person name="Cai Z.L."/>
            <person name="Qin H."/>
            <person name="Bao Y."/>
            <person name="Leung R.K.K."/>
            <person name="Ng P.K.S."/>
            <person name="Zou J."/>
            <person name="Zhong X.J."/>
            <person name="Ran P.X."/>
            <person name="Zhong N.S."/>
            <person name="Liu Z.G."/>
            <person name="Tsui S.K.W."/>
        </authorList>
    </citation>
    <scope>NUCLEOTIDE SEQUENCE</scope>
    <source>
        <strain evidence="9">Derf</strain>
        <tissue evidence="9">Whole organism</tissue>
    </source>
</reference>
<dbReference type="Gene3D" id="1.25.10.20">
    <property type="entry name" value="Vitellinogen, superhelical"/>
    <property type="match status" value="1"/>
</dbReference>
<proteinExistence type="predicted"/>
<evidence type="ECO:0000256" key="2">
    <source>
        <dbReference type="ARBA" id="ARBA00022761"/>
    </source>
</evidence>
<comment type="caution">
    <text evidence="9">The sequence shown here is derived from an EMBL/GenBank/DDBJ whole genome shotgun (WGS) entry which is preliminary data.</text>
</comment>
<evidence type="ECO:0000256" key="4">
    <source>
        <dbReference type="ARBA" id="ARBA00023180"/>
    </source>
</evidence>
<keyword evidence="3" id="KW-1015">Disulfide bond</keyword>
<dbReference type="SMART" id="SM00638">
    <property type="entry name" value="LPD_N"/>
    <property type="match status" value="1"/>
</dbReference>
<dbReference type="Pfam" id="PF09172">
    <property type="entry name" value="Vit_open_b-sht"/>
    <property type="match status" value="1"/>
</dbReference>
<dbReference type="GO" id="GO:0005319">
    <property type="term" value="F:lipid transporter activity"/>
    <property type="evidence" value="ECO:0007669"/>
    <property type="project" value="InterPro"/>
</dbReference>
<dbReference type="InterPro" id="IPR015817">
    <property type="entry name" value="Vitellinogen_open_b-sht_sub1"/>
</dbReference>
<dbReference type="SUPFAM" id="SSF56968">
    <property type="entry name" value="Lipovitellin-phosvitin complex, beta-sheet shell regions"/>
    <property type="match status" value="2"/>
</dbReference>
<sequence length="4118" mass="476707">MARTLAWGTILLASLLLINLPHWAQSFRLDSYNQFSDKSINFKDGDKFTCAQSCSLLESSKRLIEYQTGTTYSYQVQLSTKLNGQQGSIDSYNQVRIEAIAELSAYGPCEMVLRLRQVQIDGIEDERQATEMKTELESHSTHFAVQGGQIEEVCAEHDESEWTVNIKKSIISSIQISAKSLTEKSSVLETDINGQCLTEYQPINEWRYGQDKTTIVQIVKSKQLSKCNKRHQINLGLFPRSYGLDQLIQSSMPIVNGTYECRQKIQDGIVISSDCCDKQTIWPLKATVDSDVRCRLIGEQPVLTTPKSSSRSMKRQNLAWNTAFSRENLLKGSLQSRDTVYTVEQVEQLLQQICMQIQDSIKMQVPEMFAQLIYAKQSLSVDDEQRIYDQVQSGQICPSSKLVDIYLDASALSGTPGSVQVLIQAYEKYQQQQQQQQDQFEILPRFSYLFSLLAFTKTPNVEAAQRLLQFVQQQQQQTPVSQDFEQIIFGVTGYVHNLRHYTQQEQQQEYKEHSISWTDVEQIIGQLQQQLINHLEQLMPQVGQQSQVNYTTVLSLIHGLENIGYELPTNYQQQQQMVKRMIQLCQQYNGQSQSEYYTPIRVAIIRSIVNVVDDESTRNYLFDIFFDQQQQEPNVVRIEAYKTLVMSGVKISELQKIQQYVDSVSESRSVDLVNYVRSHQANLRTTSDIYRRSILPLGAPKFSKPTNMFGVSRNYEFSYLNDAYQMGVTAEADVIYDTKSQSNVIPQMISFNLTLPIMGHEFQAVQIRVHQNGLEQVLDGKYQQLIAGQSNKQFDAIKLISKLIEVVSQDGERLLQQNPEFSLFVQVQVDGKTVVLCDHNELISLVTGRGVFGELFRKVFTDQQSNLSIDRAYSIVPIDFVTSMTTSSGMPVQVQVNSTVVVGFKTDINFNVGRQDSSNVELAIWPSFAGQMEARVQYYAGQQVKSIQHMARLYSAPHVNLVVKVDGQQGVSIKSTMPEQKYTVIRYETGFYVDQQISRSSLDTEKRSLISSNDGVDDRHRCTEFTKKMLGVALCYDVAYENDDRQSQFVAEVSVQKFDDQLNSFELHLENPIPFLKSISGMSSRSNKAKRSVKFVFNTPGSQIDRETVFELQLPTFDRESGLLSSGARLNIKSPWKRMLAEAVVRNHQSERSVSVQLSLDKHRYLQMEMGFEMVKRGQKTEYQTKMILDTPITGQPINLVGVWSYQQGRKSIFHVSLEDVEQQRNLIKGTIVKTGRIDQGDLKCSAHLMLDLPGVACKATGTLERGVGDLKLDFSTDYETESSGRQSAQLSLKHQNLSWGKMIKFINQAQWSSSQAPKYNAQYNHQLTYGSNEFLEHNLQLKWNHDKEQIRFFQSIKLAEQRGQYDGEVEAILMVKPLDIDYQIKAQTNMIGFGIENAETKRYELIATGHRRDQPELDKVRAELSYEQQSSQPLKMSVRAAVKSDEIDFVYSDNVEEKQPNHYHGRMMIQLSPEQKYSSRYIYSINKKNSQLTEHQLDATFNDEMTKKLTARHHGILRLIPNRSIDLQSKWTNEQDEDLIDSRMKWEHDGKTKCRFEHHPSETRCEFDWDLYSSPLKANLDFENKQYKHATKIDFDQMNKLFTMNSKTKHNENDIFSIDSRISPKHRSHLAIDSKVFSSDCHYEPESESGNRYKKSAKIQFRLPQSWQHESQSWMDCDDGRYQLQSKTDYDEKNVFDLNGKYHRNQAIGLAVKTKSISGGLSAEKGKQYRLQFENDRFKHDTRLNCEQPDLIEFESKTTNNGQNVAAIQYGCNQDKVHEFKVDCDRVVKAKGQCQWHSNEPFANFNVDWMAGKSPFHQETQINANRREQSVRFDSKTKLSDEKVAQIKAAIAKNPTDQQPFASASFELPQFDAHIGYEQQTNRFDDQDKHHKISCVFDGKEWNPEWRHQSQMKILKKRSIIEFESETESKKDKSNHLQVKGQYRHLDEQQPSQFNVKLGNILSTVGQINLFNNKEKSLDMHGHYFNGRRYEHESKVKYWPEEGSMKWDGKISNEIGRKIASIGSFMSTDADKTSYLRVESEDKKQVPEIKIELNRRLKRAAIDFDMDQYQHQTLIHDDQSAVKVNTITTKDQQNVFNFNTEINRYPSAKSHVHVKVGPKYETAMHVYPNKRSGAFSMMTPTLRHQTEFDLNNQVGGPANVIQSTTHYHDDLLADLDARMEGLRGENIIKANVPGMMRLDTTMDVPGKRFSFDAQADSRYGGRHAMGSIYSNHVRRNSAGIEDQQFHFDFAWDVDRDPRSRVLVDVSAQRKPDQSVQFVARADYAHNKLIFETEMMPRSIFAHSARMSLSYVPYGNIDSFQVIYTHLNRMPQVECKVDFMFRGQLRYSARLTTQVTNERFVIGFQTTSPQNIEAQVNVNVMGVANGQGPYYLKGSFQRAVEEQYEVEATLEEDNDYRIYSGKVELRLPRIESQSIEYRIDFPGRYISVHTVNPQTGGRFELEAQIHPDQSLKMSVKSDVAYLPVIDGKMSYAASEPEFYAKLDVNQERLIETQYKLTGIESIGSGRFHLLAKWQSVFTPSFELSSSSGIEKQANGQEEWVLTVEGKYNVEKIFYGQLKRLSSQSNVYGKQSVVFDMEGWISRPNGVKLIRTASKFAFDQQTDSLIEYMLDIEPNRDELETIEPFYVIINGVRKAEESYKWIGSIKISKGEERRDLIDADVVIEQGHHYGQDVPAVVELYGIVFTVPERVMTTVRYVPTSTQATFEVSIMEQLDIANGYGKTLFDEQTIQPQLRNLRVIRKYRNQVVATLDEQKIGYEVISSKLAYRNTWEHSVRLYSPQSNGQSVHYRTSYHYSPETFTYVYRSELKYGYQSEQPIYTSTQVIAPIPNKPTSYMFYYDLHSPVLGGDGHVWARAFLFGSENKYQGVIATLKTTQNDQITFEATSRTEEEQANQMVYYGQTNKVTYYNVSLYTQDHQIDTGVDGYVSGTGLELNWHNQNRYSHRQTGQYRFRFLDNKQFEAVVEHDNHGFHCKGQLRPKQSVYIVDAVVEQYHKVITNGRYYYGQQTEKQVKGQYKIHVEAKDQCIRADIVRDSTDKYEQQQQESLEGSYTQQLSFCMDDDKSNILNLAIDSIKNGQKTTDLNVRLDTREVVNSIILSLKWNPRYEQTYYGQIFEQLRHGIYDKNEVAEEIKHVVRAVRRILYEQHDGINRYQVLAEQFVRLVEDFFGMDAGEVQQVMNDLVVVPILSTIESFYRYGYEYGYVVEQWQQKVQQFVRKVEYECYQSDVCRQSVEAVIEAYKTPERFVSVVSDYFVQALQHTHRFVSTSYSGRLIRSLIPSAFYDYLPELIHQINYYFVQSYTKIVHGNYPLAEFINNLENVSHEMMVATHWRQVQWHQVKEAISKMIELTVSPWRYMSTTRVLVYDPQQGQFQIELYGPAVKHPRYYKQMIQPMLSRHTDVSNMNNNQSWYTGYGSYGKNYNKGGFYYPADDDDDFHHGRVRRQIMNDSHISSSVKLNAAWIELMLAHSSNHNSSMPIHLITEQIDLDDSNLSNNQRQLHLFDLSISEQSVINVSMKNDEQQLDIGFVSFHLQIGSDLRWTARNSDNKDEPLNSIRILGNTFTVYLQEKINESNLWLNLTWTPQRHHLIIDIELERLESTTTNMTIVMRSLIRSERKDSLMYGQVSMLELIDDVFPDDPFFSADNLTTLLHNGMNLRQSLCYHWFMYNRINHSEPELQACHRIHDLCNLIGHFVQQKQLFRTPNPCLSCPMRQSVPTVSSTNIQRVRFGSRQIVENNDQAQVIYLLDGTCHQHEQPKLTLRFFLQLKRLSKVIEKQFRTQRIKTEFSLVTANRDFHYEQSWVQTEPQLKFDHLVKFRYRNLKPIRLSNGSFIWNETMFRQSLWPVDGRHSLDFLYQFAYSPRRTSRHFIMIDCSHLVNVTGMENGIRHNTCQENDVDFNTARNILLQSANYFHVITGIGLTQRPFSSPKMRRIIGMDWNQVMFEQQVAAISKTNASLNQNLNSSQVTVARWLRQHITPNRDLCHVLALETNGSVFNHRALKQANRQTFVQRLLANHQTKLCQRCDCTLAKDYLLAQQECFLCQSRLHTVMNRWNNREAGNLNVDNLLDGPQEWTDEDEQQFMESESHSYDNDQESDDLNL</sequence>
<keyword evidence="1 7" id="KW-0732">Signal</keyword>
<evidence type="ECO:0000256" key="1">
    <source>
        <dbReference type="ARBA" id="ARBA00022729"/>
    </source>
</evidence>
<dbReference type="InterPro" id="IPR001747">
    <property type="entry name" value="Vitellogenin_N"/>
</dbReference>
<dbReference type="Gene3D" id="2.30.230.10">
    <property type="entry name" value="Lipovitellin, beta-sheet shell regions, chain A"/>
    <property type="match status" value="1"/>
</dbReference>
<dbReference type="InterPro" id="IPR015819">
    <property type="entry name" value="Lipid_transp_b-sht_shell"/>
</dbReference>
<name>A0A922I6A5_DERFA</name>
<feature type="region of interest" description="Disordered" evidence="6">
    <location>
        <begin position="4084"/>
        <end position="4118"/>
    </location>
</feature>
<feature type="chain" id="PRO_5036789027" description="Vitellogenin domain-containing protein" evidence="7">
    <location>
        <begin position="27"/>
        <end position="4118"/>
    </location>
</feature>
<evidence type="ECO:0000256" key="7">
    <source>
        <dbReference type="SAM" id="SignalP"/>
    </source>
</evidence>
<dbReference type="InterPro" id="IPR011030">
    <property type="entry name" value="Lipovitellin_superhlx_dom"/>
</dbReference>
<comment type="caution">
    <text evidence="5">Lacks conserved residue(s) required for the propagation of feature annotation.</text>
</comment>
<evidence type="ECO:0000256" key="6">
    <source>
        <dbReference type="SAM" id="MobiDB-lite"/>
    </source>
</evidence>
<dbReference type="PANTHER" id="PTHR23345">
    <property type="entry name" value="VITELLOGENIN-RELATED"/>
    <property type="match status" value="1"/>
</dbReference>
<dbReference type="EMBL" id="ASGP02000001">
    <property type="protein sequence ID" value="KAH9526192.1"/>
    <property type="molecule type" value="Genomic_DNA"/>
</dbReference>
<dbReference type="Gene3D" id="2.20.50.20">
    <property type="entry name" value="Lipovitellin. Chain A, domain 3"/>
    <property type="match status" value="1"/>
</dbReference>
<dbReference type="PANTHER" id="PTHR23345:SF15">
    <property type="entry name" value="VITELLOGENIN 1-RELATED"/>
    <property type="match status" value="1"/>
</dbReference>
<reference evidence="9" key="2">
    <citation type="journal article" date="2022" name="Res Sq">
        <title>Comparative Genomics Reveals Insights into the Divergent Evolution of Astigmatic Mites and Household Pest Adaptations.</title>
        <authorList>
            <person name="Xiong Q."/>
            <person name="Wan A.T.-Y."/>
            <person name="Liu X.-Y."/>
            <person name="Fung C.S.-H."/>
            <person name="Xiao X."/>
            <person name="Malainual N."/>
            <person name="Hou J."/>
            <person name="Wang L."/>
            <person name="Wang M."/>
            <person name="Yang K."/>
            <person name="Cui Y."/>
            <person name="Leung E."/>
            <person name="Nong W."/>
            <person name="Shin S.-K."/>
            <person name="Au S."/>
            <person name="Jeong K.Y."/>
            <person name="Chew F.T."/>
            <person name="Hui J."/>
            <person name="Leung T.F."/>
            <person name="Tungtrongchitr A."/>
            <person name="Zhong N."/>
            <person name="Liu Z."/>
            <person name="Tsui S."/>
        </authorList>
    </citation>
    <scope>NUCLEOTIDE SEQUENCE</scope>
    <source>
        <strain evidence="9">Derf</strain>
        <tissue evidence="9">Whole organism</tissue>
    </source>
</reference>
<dbReference type="InterPro" id="IPR050733">
    <property type="entry name" value="Vitellogenin/Apolipophorin"/>
</dbReference>
<dbReference type="InterPro" id="IPR015255">
    <property type="entry name" value="Vitellinogen_open_b-sht"/>
</dbReference>
<keyword evidence="4" id="KW-0325">Glycoprotein</keyword>
<dbReference type="SUPFAM" id="SSF48431">
    <property type="entry name" value="Lipovitellin-phosvitin complex, superhelical domain"/>
    <property type="match status" value="1"/>
</dbReference>
<dbReference type="PROSITE" id="PS51211">
    <property type="entry name" value="VITELLOGENIN"/>
    <property type="match status" value="1"/>
</dbReference>
<organism evidence="9 10">
    <name type="scientific">Dermatophagoides farinae</name>
    <name type="common">American house dust mite</name>
    <dbReference type="NCBI Taxonomy" id="6954"/>
    <lineage>
        <taxon>Eukaryota</taxon>
        <taxon>Metazoa</taxon>
        <taxon>Ecdysozoa</taxon>
        <taxon>Arthropoda</taxon>
        <taxon>Chelicerata</taxon>
        <taxon>Arachnida</taxon>
        <taxon>Acari</taxon>
        <taxon>Acariformes</taxon>
        <taxon>Sarcoptiformes</taxon>
        <taxon>Astigmata</taxon>
        <taxon>Psoroptidia</taxon>
        <taxon>Analgoidea</taxon>
        <taxon>Pyroglyphidae</taxon>
        <taxon>Dermatophagoidinae</taxon>
        <taxon>Dermatophagoides</taxon>
    </lineage>
</organism>
<feature type="domain" description="Vitellogenin" evidence="8">
    <location>
        <begin position="66"/>
        <end position="749"/>
    </location>
</feature>
<protein>
    <recommendedName>
        <fullName evidence="8">Vitellogenin domain-containing protein</fullName>
    </recommendedName>
</protein>
<evidence type="ECO:0000256" key="3">
    <source>
        <dbReference type="ARBA" id="ARBA00023157"/>
    </source>
</evidence>
<evidence type="ECO:0000256" key="5">
    <source>
        <dbReference type="PROSITE-ProRule" id="PRU00557"/>
    </source>
</evidence>
<dbReference type="GO" id="GO:0045735">
    <property type="term" value="F:nutrient reservoir activity"/>
    <property type="evidence" value="ECO:0007669"/>
    <property type="project" value="UniProtKB-KW"/>
</dbReference>
<evidence type="ECO:0000313" key="9">
    <source>
        <dbReference type="EMBL" id="KAH9526192.1"/>
    </source>
</evidence>
<dbReference type="InterPro" id="IPR015816">
    <property type="entry name" value="Vitellinogen_b-sht_N"/>
</dbReference>
<keyword evidence="2" id="KW-0758">Storage protein</keyword>
<evidence type="ECO:0000259" key="8">
    <source>
        <dbReference type="PROSITE" id="PS51211"/>
    </source>
</evidence>
<feature type="compositionally biased region" description="Acidic residues" evidence="6">
    <location>
        <begin position="4109"/>
        <end position="4118"/>
    </location>
</feature>
<evidence type="ECO:0000313" key="10">
    <source>
        <dbReference type="Proteomes" id="UP000790347"/>
    </source>
</evidence>
<feature type="signal peptide" evidence="7">
    <location>
        <begin position="1"/>
        <end position="26"/>
    </location>
</feature>
<dbReference type="Proteomes" id="UP000790347">
    <property type="component" value="Unassembled WGS sequence"/>
</dbReference>
<dbReference type="Pfam" id="PF01347">
    <property type="entry name" value="Vitellogenin_N"/>
    <property type="match status" value="1"/>
</dbReference>
<dbReference type="SMART" id="SM01169">
    <property type="entry name" value="DUF1943"/>
    <property type="match status" value="1"/>
</dbReference>
<keyword evidence="10" id="KW-1185">Reference proteome</keyword>
<gene>
    <name evidence="9" type="ORF">DERF_000294</name>
</gene>